<accession>A0A9X1X3N7</accession>
<comment type="caution">
    <text evidence="6">The sequence shown here is derived from an EMBL/GenBank/DDBJ whole genome shotgun (WGS) entry which is preliminary data.</text>
</comment>
<dbReference type="AlphaFoldDB" id="A0A9X1X3N7"/>
<dbReference type="SUPFAM" id="SSF51126">
    <property type="entry name" value="Pectin lyase-like"/>
    <property type="match status" value="1"/>
</dbReference>
<dbReference type="InterPro" id="IPR012334">
    <property type="entry name" value="Pectin_lyas_fold"/>
</dbReference>
<feature type="chain" id="PRO_5040801678" evidence="5">
    <location>
        <begin position="19"/>
        <end position="509"/>
    </location>
</feature>
<dbReference type="GO" id="GO:0004650">
    <property type="term" value="F:polygalacturonase activity"/>
    <property type="evidence" value="ECO:0007669"/>
    <property type="project" value="InterPro"/>
</dbReference>
<proteinExistence type="inferred from homology"/>
<evidence type="ECO:0000256" key="2">
    <source>
        <dbReference type="ARBA" id="ARBA00022801"/>
    </source>
</evidence>
<dbReference type="InterPro" id="IPR051801">
    <property type="entry name" value="GH28_Enzymes"/>
</dbReference>
<protein>
    <submittedName>
        <fullName evidence="6">Glycosyl hydrolase family 28 protein</fullName>
    </submittedName>
</protein>
<dbReference type="SMART" id="SM00710">
    <property type="entry name" value="PbH1"/>
    <property type="match status" value="6"/>
</dbReference>
<dbReference type="Pfam" id="PF00295">
    <property type="entry name" value="Glyco_hydro_28"/>
    <property type="match status" value="1"/>
</dbReference>
<gene>
    <name evidence="6" type="ORF">MUY27_08365</name>
</gene>
<keyword evidence="2 4" id="KW-0378">Hydrolase</keyword>
<evidence type="ECO:0000256" key="1">
    <source>
        <dbReference type="ARBA" id="ARBA00008834"/>
    </source>
</evidence>
<comment type="similarity">
    <text evidence="1 4">Belongs to the glycosyl hydrolase 28 family.</text>
</comment>
<dbReference type="EMBL" id="JALJEJ010000003">
    <property type="protein sequence ID" value="MCJ8209720.1"/>
    <property type="molecule type" value="Genomic_DNA"/>
</dbReference>
<dbReference type="Proteomes" id="UP001139450">
    <property type="component" value="Unassembled WGS sequence"/>
</dbReference>
<name>A0A9X1X3N7_9SPHI</name>
<dbReference type="InterPro" id="IPR006626">
    <property type="entry name" value="PbH1"/>
</dbReference>
<keyword evidence="3 4" id="KW-0326">Glycosidase</keyword>
<dbReference type="InterPro" id="IPR000743">
    <property type="entry name" value="Glyco_hydro_28"/>
</dbReference>
<dbReference type="Gene3D" id="2.160.20.10">
    <property type="entry name" value="Single-stranded right-handed beta-helix, Pectin lyase-like"/>
    <property type="match status" value="1"/>
</dbReference>
<evidence type="ECO:0000256" key="3">
    <source>
        <dbReference type="ARBA" id="ARBA00023295"/>
    </source>
</evidence>
<organism evidence="6 7">
    <name type="scientific">Mucilaginibacter straminoryzae</name>
    <dbReference type="NCBI Taxonomy" id="2932774"/>
    <lineage>
        <taxon>Bacteria</taxon>
        <taxon>Pseudomonadati</taxon>
        <taxon>Bacteroidota</taxon>
        <taxon>Sphingobacteriia</taxon>
        <taxon>Sphingobacteriales</taxon>
        <taxon>Sphingobacteriaceae</taxon>
        <taxon>Mucilaginibacter</taxon>
    </lineage>
</organism>
<evidence type="ECO:0000313" key="7">
    <source>
        <dbReference type="Proteomes" id="UP001139450"/>
    </source>
</evidence>
<evidence type="ECO:0000313" key="6">
    <source>
        <dbReference type="EMBL" id="MCJ8209720.1"/>
    </source>
</evidence>
<dbReference type="PANTHER" id="PTHR31339:SF9">
    <property type="entry name" value="PLASMIN AND FIBRONECTIN-BINDING PROTEIN A"/>
    <property type="match status" value="1"/>
</dbReference>
<keyword evidence="5" id="KW-0732">Signal</keyword>
<dbReference type="GO" id="GO:0005975">
    <property type="term" value="P:carbohydrate metabolic process"/>
    <property type="evidence" value="ECO:0007669"/>
    <property type="project" value="InterPro"/>
</dbReference>
<feature type="signal peptide" evidence="5">
    <location>
        <begin position="1"/>
        <end position="18"/>
    </location>
</feature>
<keyword evidence="7" id="KW-1185">Reference proteome</keyword>
<dbReference type="InterPro" id="IPR011050">
    <property type="entry name" value="Pectin_lyase_fold/virulence"/>
</dbReference>
<evidence type="ECO:0000256" key="4">
    <source>
        <dbReference type="RuleBase" id="RU361169"/>
    </source>
</evidence>
<reference evidence="6" key="1">
    <citation type="submission" date="2022-04" db="EMBL/GenBank/DDBJ databases">
        <title>Mucilaginibacter sp. RS28 isolated from freshwater.</title>
        <authorList>
            <person name="Ko S.-R."/>
        </authorList>
    </citation>
    <scope>NUCLEOTIDE SEQUENCE</scope>
    <source>
        <strain evidence="6">RS28</strain>
    </source>
</reference>
<dbReference type="RefSeq" id="WP_245129552.1">
    <property type="nucleotide sequence ID" value="NZ_JALJEJ010000003.1"/>
</dbReference>
<dbReference type="PANTHER" id="PTHR31339">
    <property type="entry name" value="PECTIN LYASE-RELATED"/>
    <property type="match status" value="1"/>
</dbReference>
<sequence>MKFLNISLMLLLPFAVNAQTKVSIVDYGAKSDGKTNNAQAIQKAIDETSAKGGGTVVIPAGRFLTAPINLKSGVNLFVSEKGVLLGSDKRLDYSSGNALPLISANGQHDISITGPGTIDGQGDLILEDLLRLLKAGTLQDATWQKYNPWRQKQPEERNRPKLVLFRDCNNIKIKHVFMKNALDWVQDYRNCENLVVDSMKVESNTYWNNDGIDIVDCRNVKVTNSFFNADDDGICFKSENRQHYCDNIYVANCKVRSSASAIKFGTASHGGFKNVKLENIEIYDTYRSAIAIESVDGGFLEDITIKNINARNTGNAIFIRTGHRNQDSVSSYIKKVFISNVNVQVPAGKPDKGYPMEGPPVPGEHHVFPCVIAGLPGHPVSDVTIENVKVTYEGGYDQKIPTISLDSLHTIPEKPADYPEFSMFGELPAWALYVRHAENLTFKSTTFDYQKADPRAACVFDDVKGLHLEDFTVKKAKTNPVMVLKDVKNESFKGLQIPGDKKVAIKRIN</sequence>
<evidence type="ECO:0000256" key="5">
    <source>
        <dbReference type="SAM" id="SignalP"/>
    </source>
</evidence>